<dbReference type="InterPro" id="IPR006447">
    <property type="entry name" value="Myb_dom_plants"/>
</dbReference>
<dbReference type="PANTHER" id="PTHR44191">
    <property type="entry name" value="TRANSCRIPTION FACTOR KUA1"/>
    <property type="match status" value="1"/>
</dbReference>
<keyword evidence="3" id="KW-0238">DNA-binding</keyword>
<gene>
    <name evidence="10" type="ORF">Cni_G18331</name>
</gene>
<dbReference type="InterPro" id="IPR001005">
    <property type="entry name" value="SANT/Myb"/>
</dbReference>
<dbReference type="InterPro" id="IPR009057">
    <property type="entry name" value="Homeodomain-like_sf"/>
</dbReference>
<evidence type="ECO:0000256" key="4">
    <source>
        <dbReference type="ARBA" id="ARBA00023163"/>
    </source>
</evidence>
<protein>
    <submittedName>
        <fullName evidence="10">Uncharacterized protein</fullName>
    </submittedName>
</protein>
<keyword evidence="5" id="KW-0539">Nucleus</keyword>
<dbReference type="InterPro" id="IPR017930">
    <property type="entry name" value="Myb_dom"/>
</dbReference>
<feature type="domain" description="Myb-like" evidence="7">
    <location>
        <begin position="92"/>
        <end position="144"/>
    </location>
</feature>
<evidence type="ECO:0000256" key="2">
    <source>
        <dbReference type="ARBA" id="ARBA00023015"/>
    </source>
</evidence>
<dbReference type="GO" id="GO:0009744">
    <property type="term" value="P:response to sucrose"/>
    <property type="evidence" value="ECO:0007669"/>
    <property type="project" value="UniProtKB-ARBA"/>
</dbReference>
<evidence type="ECO:0000259" key="9">
    <source>
        <dbReference type="PROSITE" id="PS51294"/>
    </source>
</evidence>
<dbReference type="Pfam" id="PF00249">
    <property type="entry name" value="Myb_DNA-binding"/>
    <property type="match status" value="1"/>
</dbReference>
<dbReference type="PROSITE" id="PS51294">
    <property type="entry name" value="HTH_MYB"/>
    <property type="match status" value="1"/>
</dbReference>
<dbReference type="AlphaFoldDB" id="A0AAQ3KM09"/>
<comment type="subcellular location">
    <subcellularLocation>
        <location evidence="1">Nucleus</location>
    </subcellularLocation>
</comment>
<evidence type="ECO:0000313" key="10">
    <source>
        <dbReference type="EMBL" id="WOL09578.1"/>
    </source>
</evidence>
<dbReference type="InterPro" id="IPR052245">
    <property type="entry name" value="Plant_Stress_Dev_TF"/>
</dbReference>
<dbReference type="GO" id="GO:0006355">
    <property type="term" value="P:regulation of DNA-templated transcription"/>
    <property type="evidence" value="ECO:0007669"/>
    <property type="project" value="UniProtKB-ARBA"/>
</dbReference>
<dbReference type="Proteomes" id="UP001327560">
    <property type="component" value="Chromosome 6"/>
</dbReference>
<feature type="compositionally biased region" description="Basic and acidic residues" evidence="6">
    <location>
        <begin position="91"/>
        <end position="100"/>
    </location>
</feature>
<keyword evidence="11" id="KW-1185">Reference proteome</keyword>
<dbReference type="NCBIfam" id="TIGR01557">
    <property type="entry name" value="myb_SHAQKYF"/>
    <property type="match status" value="1"/>
</dbReference>
<evidence type="ECO:0000256" key="5">
    <source>
        <dbReference type="ARBA" id="ARBA00023242"/>
    </source>
</evidence>
<dbReference type="PANTHER" id="PTHR44191:SF61">
    <property type="entry name" value="OS08G0151000 PROTEIN"/>
    <property type="match status" value="1"/>
</dbReference>
<proteinExistence type="predicted"/>
<dbReference type="GO" id="GO:0009739">
    <property type="term" value="P:response to gibberellin"/>
    <property type="evidence" value="ECO:0007669"/>
    <property type="project" value="TreeGrafter"/>
</dbReference>
<reference evidence="10 11" key="1">
    <citation type="submission" date="2023-10" db="EMBL/GenBank/DDBJ databases">
        <title>Chromosome-scale genome assembly provides insights into flower coloration mechanisms of Canna indica.</title>
        <authorList>
            <person name="Li C."/>
        </authorList>
    </citation>
    <scope>NUCLEOTIDE SEQUENCE [LARGE SCALE GENOMIC DNA]</scope>
    <source>
        <tissue evidence="10">Flower</tissue>
    </source>
</reference>
<dbReference type="CDD" id="cd00167">
    <property type="entry name" value="SANT"/>
    <property type="match status" value="1"/>
</dbReference>
<evidence type="ECO:0000259" key="7">
    <source>
        <dbReference type="PROSITE" id="PS50090"/>
    </source>
</evidence>
<evidence type="ECO:0000256" key="3">
    <source>
        <dbReference type="ARBA" id="ARBA00023125"/>
    </source>
</evidence>
<keyword evidence="4" id="KW-0804">Transcription</keyword>
<dbReference type="GO" id="GO:0005634">
    <property type="term" value="C:nucleus"/>
    <property type="evidence" value="ECO:0007669"/>
    <property type="project" value="UniProtKB-SubCell"/>
</dbReference>
<evidence type="ECO:0000256" key="1">
    <source>
        <dbReference type="ARBA" id="ARBA00004123"/>
    </source>
</evidence>
<organism evidence="10 11">
    <name type="scientific">Canna indica</name>
    <name type="common">Indian-shot</name>
    <dbReference type="NCBI Taxonomy" id="4628"/>
    <lineage>
        <taxon>Eukaryota</taxon>
        <taxon>Viridiplantae</taxon>
        <taxon>Streptophyta</taxon>
        <taxon>Embryophyta</taxon>
        <taxon>Tracheophyta</taxon>
        <taxon>Spermatophyta</taxon>
        <taxon>Magnoliopsida</taxon>
        <taxon>Liliopsida</taxon>
        <taxon>Zingiberales</taxon>
        <taxon>Cannaceae</taxon>
        <taxon>Canna</taxon>
    </lineage>
</organism>
<feature type="domain" description="HTH myb-type" evidence="9">
    <location>
        <begin position="92"/>
        <end position="148"/>
    </location>
</feature>
<dbReference type="GO" id="GO:0003677">
    <property type="term" value="F:DNA binding"/>
    <property type="evidence" value="ECO:0007669"/>
    <property type="project" value="UniProtKB-KW"/>
</dbReference>
<keyword evidence="2" id="KW-0805">Transcription regulation</keyword>
<name>A0AAQ3KM09_9LILI</name>
<evidence type="ECO:0000313" key="11">
    <source>
        <dbReference type="Proteomes" id="UP001327560"/>
    </source>
</evidence>
<accession>A0AAQ3KM09</accession>
<dbReference type="EMBL" id="CP136895">
    <property type="protein sequence ID" value="WOL09578.1"/>
    <property type="molecule type" value="Genomic_DNA"/>
</dbReference>
<dbReference type="InterPro" id="IPR017884">
    <property type="entry name" value="SANT_dom"/>
</dbReference>
<dbReference type="PROSITE" id="PS50090">
    <property type="entry name" value="MYB_LIKE"/>
    <property type="match status" value="1"/>
</dbReference>
<dbReference type="PROSITE" id="PS51293">
    <property type="entry name" value="SANT"/>
    <property type="match status" value="1"/>
</dbReference>
<dbReference type="GO" id="GO:0009723">
    <property type="term" value="P:response to ethylene"/>
    <property type="evidence" value="ECO:0007669"/>
    <property type="project" value="TreeGrafter"/>
</dbReference>
<dbReference type="FunFam" id="1.10.10.60:FF:000009">
    <property type="entry name" value="transcription factor MYB1R1"/>
    <property type="match status" value="1"/>
</dbReference>
<dbReference type="SMART" id="SM00717">
    <property type="entry name" value="SANT"/>
    <property type="match status" value="1"/>
</dbReference>
<sequence length="308" mass="33859">MEEERETGKNDKVLKLFGVSILRGVLGDGKEEEAAAAAAQADEEDVMRKSSSMGNLTSCSTLPLAAYHGAGNQGYHSDVGLQPAGGKRRARQEGKKGVPWTEEEHRTFLAGLEKLGKGDWRGISKKFVTTRTPTQVASHAQKYFLRQNNPEKKKRRSSLFDVVIIEKANAVEASPVSSSKENKEVKEDITHLNQEDDSRNFPACVTTHVHTLGGGASSNFHHLASHSDMVGFTDSCVEEPQMNIPDKKSMMLQTKLACQPDFLSLSLAYSNCQNQSSATTQINDLELRIAPPQPQNLSKFSFLVEQVQ</sequence>
<dbReference type="SUPFAM" id="SSF46689">
    <property type="entry name" value="Homeodomain-like"/>
    <property type="match status" value="1"/>
</dbReference>
<feature type="region of interest" description="Disordered" evidence="6">
    <location>
        <begin position="76"/>
        <end position="100"/>
    </location>
</feature>
<dbReference type="Gene3D" id="1.10.10.60">
    <property type="entry name" value="Homeodomain-like"/>
    <property type="match status" value="1"/>
</dbReference>
<feature type="domain" description="SANT" evidence="8">
    <location>
        <begin position="100"/>
        <end position="148"/>
    </location>
</feature>
<evidence type="ECO:0000256" key="6">
    <source>
        <dbReference type="SAM" id="MobiDB-lite"/>
    </source>
</evidence>
<evidence type="ECO:0000259" key="8">
    <source>
        <dbReference type="PROSITE" id="PS51293"/>
    </source>
</evidence>